<proteinExistence type="inferred from homology"/>
<feature type="transmembrane region" description="Helical" evidence="9">
    <location>
        <begin position="252"/>
        <end position="274"/>
    </location>
</feature>
<feature type="compositionally biased region" description="Low complexity" evidence="8">
    <location>
        <begin position="483"/>
        <end position="494"/>
    </location>
</feature>
<dbReference type="InterPro" id="IPR002549">
    <property type="entry name" value="AI-2E-like"/>
</dbReference>
<evidence type="ECO:0000256" key="4">
    <source>
        <dbReference type="ARBA" id="ARBA00022475"/>
    </source>
</evidence>
<dbReference type="EMBL" id="JANCLU010000003">
    <property type="protein sequence ID" value="MCP8937876.1"/>
    <property type="molecule type" value="Genomic_DNA"/>
</dbReference>
<keyword evidence="4" id="KW-1003">Cell membrane</keyword>
<feature type="transmembrane region" description="Helical" evidence="9">
    <location>
        <begin position="75"/>
        <end position="99"/>
    </location>
</feature>
<comment type="subcellular location">
    <subcellularLocation>
        <location evidence="1">Cell membrane</location>
        <topology evidence="1">Multi-pass membrane protein</topology>
    </subcellularLocation>
</comment>
<feature type="region of interest" description="Disordered" evidence="8">
    <location>
        <begin position="1"/>
        <end position="21"/>
    </location>
</feature>
<feature type="transmembrane region" description="Helical" evidence="9">
    <location>
        <begin position="280"/>
        <end position="305"/>
    </location>
</feature>
<feature type="compositionally biased region" description="Pro residues" evidence="8">
    <location>
        <begin position="162"/>
        <end position="176"/>
    </location>
</feature>
<evidence type="ECO:0000256" key="9">
    <source>
        <dbReference type="SAM" id="Phobius"/>
    </source>
</evidence>
<feature type="transmembrane region" description="Helical" evidence="9">
    <location>
        <begin position="356"/>
        <end position="381"/>
    </location>
</feature>
<keyword evidence="6 9" id="KW-1133">Transmembrane helix</keyword>
<feature type="transmembrane region" description="Helical" evidence="9">
    <location>
        <begin position="317"/>
        <end position="336"/>
    </location>
</feature>
<accession>A0ABT1L8Q5</accession>
<evidence type="ECO:0000256" key="6">
    <source>
        <dbReference type="ARBA" id="ARBA00022989"/>
    </source>
</evidence>
<comment type="similarity">
    <text evidence="2">Belongs to the autoinducer-2 exporter (AI-2E) (TC 2.A.86) family.</text>
</comment>
<evidence type="ECO:0000256" key="1">
    <source>
        <dbReference type="ARBA" id="ARBA00004651"/>
    </source>
</evidence>
<evidence type="ECO:0000256" key="8">
    <source>
        <dbReference type="SAM" id="MobiDB-lite"/>
    </source>
</evidence>
<comment type="caution">
    <text evidence="10">The sequence shown here is derived from an EMBL/GenBank/DDBJ whole genome shotgun (WGS) entry which is preliminary data.</text>
</comment>
<feature type="transmembrane region" description="Helical" evidence="9">
    <location>
        <begin position="45"/>
        <end position="63"/>
    </location>
</feature>
<organism evidence="10 11">
    <name type="scientific">Alsobacter ponti</name>
    <dbReference type="NCBI Taxonomy" id="2962936"/>
    <lineage>
        <taxon>Bacteria</taxon>
        <taxon>Pseudomonadati</taxon>
        <taxon>Pseudomonadota</taxon>
        <taxon>Alphaproteobacteria</taxon>
        <taxon>Hyphomicrobiales</taxon>
        <taxon>Alsobacteraceae</taxon>
        <taxon>Alsobacter</taxon>
    </lineage>
</organism>
<feature type="region of interest" description="Disordered" evidence="8">
    <location>
        <begin position="147"/>
        <end position="183"/>
    </location>
</feature>
<dbReference type="Pfam" id="PF01594">
    <property type="entry name" value="AI-2E_transport"/>
    <property type="match status" value="2"/>
</dbReference>
<feature type="transmembrane region" description="Helical" evidence="9">
    <location>
        <begin position="198"/>
        <end position="217"/>
    </location>
</feature>
<feature type="region of interest" description="Disordered" evidence="8">
    <location>
        <begin position="483"/>
        <end position="509"/>
    </location>
</feature>
<keyword evidence="3" id="KW-0813">Transport</keyword>
<protein>
    <submittedName>
        <fullName evidence="10">AI-2E family transporter</fullName>
    </submittedName>
</protein>
<keyword evidence="5 9" id="KW-0812">Transmembrane</keyword>
<evidence type="ECO:0000256" key="7">
    <source>
        <dbReference type="ARBA" id="ARBA00023136"/>
    </source>
</evidence>
<evidence type="ECO:0000256" key="2">
    <source>
        <dbReference type="ARBA" id="ARBA00009773"/>
    </source>
</evidence>
<evidence type="ECO:0000256" key="5">
    <source>
        <dbReference type="ARBA" id="ARBA00022692"/>
    </source>
</evidence>
<dbReference type="PANTHER" id="PTHR21716:SF53">
    <property type="entry name" value="PERMEASE PERM-RELATED"/>
    <property type="match status" value="1"/>
</dbReference>
<dbReference type="RefSeq" id="WP_254739263.1">
    <property type="nucleotide sequence ID" value="NZ_JANCLU010000003.1"/>
</dbReference>
<dbReference type="Proteomes" id="UP001205890">
    <property type="component" value="Unassembled WGS sequence"/>
</dbReference>
<keyword evidence="7 9" id="KW-0472">Membrane</keyword>
<gene>
    <name evidence="10" type="ORF">NK718_05060</name>
</gene>
<keyword evidence="11" id="KW-1185">Reference proteome</keyword>
<evidence type="ECO:0000313" key="10">
    <source>
        <dbReference type="EMBL" id="MCP8937876.1"/>
    </source>
</evidence>
<dbReference type="PANTHER" id="PTHR21716">
    <property type="entry name" value="TRANSMEMBRANE PROTEIN"/>
    <property type="match status" value="1"/>
</dbReference>
<reference evidence="10 11" key="1">
    <citation type="submission" date="2022-07" db="EMBL/GenBank/DDBJ databases">
        <authorList>
            <person name="Li W.-J."/>
            <person name="Deng Q.-Q."/>
        </authorList>
    </citation>
    <scope>NUCLEOTIDE SEQUENCE [LARGE SCALE GENOMIC DNA]</scope>
    <source>
        <strain evidence="10 11">SYSU M60028</strain>
    </source>
</reference>
<evidence type="ECO:0000256" key="3">
    <source>
        <dbReference type="ARBA" id="ARBA00022448"/>
    </source>
</evidence>
<sequence length="673" mass="71646">MPETSTPNTVPPAQRPHELDRADGTTSTVIVAIAVVASLYAGRDIFVPIALAILLTFVLAPAVRRLQALRIARPAAVLIVVVLAIGVIGAIGGIVAMQVTELAGNLPRYQTTIREKVQTVRGATAGHGAIERAADLLQDLGQELRGKSDKATTAPAAQYPSAEPPPPPRPEPPKPIPVETHPPEPGPVRALLDLIEPVVHPLATAGLIVIFVVFILLQREDLRNRMIRLAGSNDIQRTTAAIDDAAHRLSRLFLVQLGLNTSFAIVITIGLWLIGLPSPALWGILAGVMRFVPYIGAFLSAVFPLTLALAVDPGWSMLLWTAALYVIVEPLVGHVLEPLLFGKTTGLSPVAVVISAAFWTWLWGPIGLLLATPLTICLVVLGRHVDRLEFLEVMFGSTPALSPQEVFYQRMLASDPLEAADQAEPVLAEKGVAAYYDDVALPGLEMAQADVARGALDFGRVETIRDAAAELVSDLTDAGAAARPAADATSGDAAKTPDATPVSSPRDRFSEAWRGDAPVLCIPGRSPLDEAAARMLAHVLSDSGLPTRVEPAGSLTTARLFHLDPAGVALVCLSYLDTSSPGHMRYAVKRLRRRFPEARVMMGAWGMREEESDRREVVKQTVAADIFVTSIAEAAQLAVEEATSRAPAEREVPADKPRARAAAALAARAVPVK</sequence>
<name>A0ABT1L8Q5_9HYPH</name>
<evidence type="ECO:0000313" key="11">
    <source>
        <dbReference type="Proteomes" id="UP001205890"/>
    </source>
</evidence>